<feature type="domain" description="Ig-like" evidence="10">
    <location>
        <begin position="238"/>
        <end position="315"/>
    </location>
</feature>
<dbReference type="Pfam" id="PF00041">
    <property type="entry name" value="fn3"/>
    <property type="match status" value="1"/>
</dbReference>
<feature type="domain" description="Ig-like" evidence="10">
    <location>
        <begin position="1586"/>
        <end position="1660"/>
    </location>
</feature>
<dbReference type="FunFam" id="2.60.40.10:FF:000211">
    <property type="entry name" value="Obscurin-like protein 1"/>
    <property type="match status" value="1"/>
</dbReference>
<feature type="domain" description="Ig-like" evidence="10">
    <location>
        <begin position="1099"/>
        <end position="1172"/>
    </location>
</feature>
<feature type="domain" description="Ig-like" evidence="10">
    <location>
        <begin position="2303"/>
        <end position="2386"/>
    </location>
</feature>
<feature type="domain" description="Ig-like" evidence="10">
    <location>
        <begin position="1665"/>
        <end position="1749"/>
    </location>
</feature>
<evidence type="ECO:0000259" key="11">
    <source>
        <dbReference type="PROSITE" id="PS50853"/>
    </source>
</evidence>
<dbReference type="PANTHER" id="PTHR35971">
    <property type="entry name" value="SI:DKEY-31G6.6"/>
    <property type="match status" value="1"/>
</dbReference>
<evidence type="ECO:0008006" key="14">
    <source>
        <dbReference type="Google" id="ProtNLM"/>
    </source>
</evidence>
<dbReference type="SMART" id="SM00060">
    <property type="entry name" value="FN3"/>
    <property type="match status" value="1"/>
</dbReference>
<dbReference type="SMART" id="SM00409">
    <property type="entry name" value="IG"/>
    <property type="match status" value="25"/>
</dbReference>
<dbReference type="InterPro" id="IPR013106">
    <property type="entry name" value="Ig_V-set"/>
</dbReference>
<name>A0A8C7SA13_ONCMY</name>
<evidence type="ECO:0000256" key="7">
    <source>
        <dbReference type="ARBA" id="ARBA00023157"/>
    </source>
</evidence>
<feature type="domain" description="Ig-like" evidence="10">
    <location>
        <begin position="1753"/>
        <end position="1929"/>
    </location>
</feature>
<evidence type="ECO:0000313" key="13">
    <source>
        <dbReference type="Proteomes" id="UP000694395"/>
    </source>
</evidence>
<keyword evidence="8" id="KW-0539">Nucleus</keyword>
<feature type="domain" description="Ig-like" evidence="10">
    <location>
        <begin position="1206"/>
        <end position="1265"/>
    </location>
</feature>
<dbReference type="PROSITE" id="PS50835">
    <property type="entry name" value="IG_LIKE"/>
    <property type="match status" value="21"/>
</dbReference>
<feature type="domain" description="Ig-like" evidence="10">
    <location>
        <begin position="2130"/>
        <end position="2221"/>
    </location>
</feature>
<dbReference type="CDD" id="cd00096">
    <property type="entry name" value="Ig"/>
    <property type="match status" value="6"/>
</dbReference>
<evidence type="ECO:0000259" key="10">
    <source>
        <dbReference type="PROSITE" id="PS50835"/>
    </source>
</evidence>
<dbReference type="Proteomes" id="UP000694395">
    <property type="component" value="Chromosome 8"/>
</dbReference>
<accession>A0A8C7SA13</accession>
<evidence type="ECO:0000256" key="3">
    <source>
        <dbReference type="ARBA" id="ARBA00006692"/>
    </source>
</evidence>
<dbReference type="InterPro" id="IPR036116">
    <property type="entry name" value="FN3_sf"/>
</dbReference>
<evidence type="ECO:0000256" key="5">
    <source>
        <dbReference type="ARBA" id="ARBA00022553"/>
    </source>
</evidence>
<dbReference type="FunFam" id="2.60.40.10:FF:000214">
    <property type="entry name" value="titin isoform X1"/>
    <property type="match status" value="4"/>
</dbReference>
<dbReference type="InterPro" id="IPR052385">
    <property type="entry name" value="Obscurin/Obscurin-like_Reg"/>
</dbReference>
<keyword evidence="7" id="KW-1015">Disulfide bond</keyword>
<feature type="domain" description="Ig-like" evidence="10">
    <location>
        <begin position="2711"/>
        <end position="2794"/>
    </location>
</feature>
<dbReference type="FunFam" id="2.60.40.10:FF:000502">
    <property type="entry name" value="obscurin-like protein 1 isoform X2"/>
    <property type="match status" value="1"/>
</dbReference>
<evidence type="ECO:0000256" key="6">
    <source>
        <dbReference type="ARBA" id="ARBA00022737"/>
    </source>
</evidence>
<dbReference type="GO" id="GO:0005634">
    <property type="term" value="C:nucleus"/>
    <property type="evidence" value="ECO:0007669"/>
    <property type="project" value="UniProtKB-SubCell"/>
</dbReference>
<feature type="domain" description="Ig-like" evidence="10">
    <location>
        <begin position="110"/>
        <end position="198"/>
    </location>
</feature>
<feature type="domain" description="Fibronectin type-III" evidence="11">
    <location>
        <begin position="504"/>
        <end position="600"/>
    </location>
</feature>
<organism evidence="12 13">
    <name type="scientific">Oncorhynchus mykiss</name>
    <name type="common">Rainbow trout</name>
    <name type="synonym">Salmo gairdneri</name>
    <dbReference type="NCBI Taxonomy" id="8022"/>
    <lineage>
        <taxon>Eukaryota</taxon>
        <taxon>Metazoa</taxon>
        <taxon>Chordata</taxon>
        <taxon>Craniata</taxon>
        <taxon>Vertebrata</taxon>
        <taxon>Euteleostomi</taxon>
        <taxon>Actinopterygii</taxon>
        <taxon>Neopterygii</taxon>
        <taxon>Teleostei</taxon>
        <taxon>Protacanthopterygii</taxon>
        <taxon>Salmoniformes</taxon>
        <taxon>Salmonidae</taxon>
        <taxon>Salmoninae</taxon>
        <taxon>Oncorhynchus</taxon>
    </lineage>
</organism>
<comment type="subcellular location">
    <subcellularLocation>
        <location evidence="2">Cytoplasm</location>
    </subcellularLocation>
    <subcellularLocation>
        <location evidence="1">Nucleus</location>
    </subcellularLocation>
</comment>
<dbReference type="InterPro" id="IPR036179">
    <property type="entry name" value="Ig-like_dom_sf"/>
</dbReference>
<dbReference type="InterPro" id="IPR003599">
    <property type="entry name" value="Ig_sub"/>
</dbReference>
<feature type="domain" description="Ig-like" evidence="10">
    <location>
        <begin position="320"/>
        <end position="403"/>
    </location>
</feature>
<dbReference type="SMART" id="SM00406">
    <property type="entry name" value="IGv"/>
    <property type="match status" value="13"/>
</dbReference>
<dbReference type="CDD" id="cd00063">
    <property type="entry name" value="FN3"/>
    <property type="match status" value="1"/>
</dbReference>
<dbReference type="Ensembl" id="ENSOMYT00000067290.2">
    <property type="protein sequence ID" value="ENSOMYP00000061792.2"/>
    <property type="gene ID" value="ENSOMYG00000028470.2"/>
</dbReference>
<evidence type="ECO:0000256" key="8">
    <source>
        <dbReference type="ARBA" id="ARBA00023242"/>
    </source>
</evidence>
<dbReference type="PANTHER" id="PTHR35971:SF4">
    <property type="entry name" value="OBSCURIN"/>
    <property type="match status" value="1"/>
</dbReference>
<dbReference type="GeneTree" id="ENSGT00940000154756"/>
<dbReference type="FunFam" id="2.60.40.10:FF:000707">
    <property type="entry name" value="Obscurin, cytoskeletal calmodulin and titin-interacting RhoGEF"/>
    <property type="match status" value="1"/>
</dbReference>
<evidence type="ECO:0000313" key="12">
    <source>
        <dbReference type="Ensembl" id="ENSOMYP00000061792.2"/>
    </source>
</evidence>
<dbReference type="FunFam" id="2.60.40.10:FF:000032">
    <property type="entry name" value="palladin isoform X1"/>
    <property type="match status" value="1"/>
</dbReference>
<dbReference type="SUPFAM" id="SSF49265">
    <property type="entry name" value="Fibronectin type III"/>
    <property type="match status" value="1"/>
</dbReference>
<feature type="domain" description="Ig-like" evidence="10">
    <location>
        <begin position="688"/>
        <end position="781"/>
    </location>
</feature>
<dbReference type="SMART" id="SM00408">
    <property type="entry name" value="IGc2"/>
    <property type="match status" value="19"/>
</dbReference>
<keyword evidence="13" id="KW-1185">Reference proteome</keyword>
<dbReference type="GO" id="GO:0005737">
    <property type="term" value="C:cytoplasm"/>
    <property type="evidence" value="ECO:0007669"/>
    <property type="project" value="UniProtKB-SubCell"/>
</dbReference>
<reference evidence="12" key="1">
    <citation type="submission" date="2020-07" db="EMBL/GenBank/DDBJ databases">
        <title>A long reads based de novo assembly of the rainbow trout Arlee double haploid line genome.</title>
        <authorList>
            <person name="Gao G."/>
            <person name="Palti Y."/>
        </authorList>
    </citation>
    <scope>NUCLEOTIDE SEQUENCE [LARGE SCALE GENOMIC DNA]</scope>
</reference>
<feature type="domain" description="Ig-like" evidence="10">
    <location>
        <begin position="2018"/>
        <end position="2103"/>
    </location>
</feature>
<reference evidence="12" key="2">
    <citation type="submission" date="2025-08" db="UniProtKB">
        <authorList>
            <consortium name="Ensembl"/>
        </authorList>
    </citation>
    <scope>IDENTIFICATION</scope>
</reference>
<evidence type="ECO:0000256" key="4">
    <source>
        <dbReference type="ARBA" id="ARBA00022490"/>
    </source>
</evidence>
<dbReference type="InterPro" id="IPR003961">
    <property type="entry name" value="FN3_dom"/>
</dbReference>
<sequence>MDQNLFGGAPRFLTRPKAFAVCVGKDATLSCTIVGNPTPLITWEKEKLRLTSGGRFKMVDDGDVYRLTIYDLTLEDSGQYMCRAKNNVGEAYACVTLHVGLPQEMVERAPVFMVKPTSTRVGLGGDVVFHCRVAAYPEPKFDWEKDGRYLAETNRIKVTSDSDSSSLRIQSVRSLDSGTYTCRAQNSVGRSNSAATLVVDTQDSHHLGKDNSTSLLSHLQKRKEGISIYCVFTRTCTVTEGKHAKLSCFVTGHPKPHIIWRKDGGNIGEGRRQIMYEDQAENFILKILYCKQRDNGLYTCNASNMAGHTYSAVLVIVKEPKVPFRRKLQDVEVQEKMTATLLCEVPISSTQASWFMEETRLEDCSKYRMEEEGTMRRLTIHNVTTNDDAVYICEMKEGSRTVAELTVLGNITKKLPRRTVVPVSDTVIFCVELEHPCSDAYWTRNAERLKPDTRIIIACTLRQYTLTISHCQADDSGEVAFMAGDCKTSTRFSVTAARKHPPDPPIDVVVRNKTDSSITLHWSPPDSDRPVPIKGYMVERRKVGAQTWQRCNGMEISPFTEITIQNFTEEASYQFRISAVNNYGQSQYLEVPGTFYLEPSAEVKTGLMNSTAISGEEASLSVDLSAVCSGFWSINGRLLRSGGDYLITRQKTMHTLMIRTVLMEMNGAVVKFVGGGSESTSPVAYVKPLFTAPPIRFTSKSAHTEVVTCSAQSSAQMTTEVSDYHAQVVWMKNGRELKMGKKYECITTDHKRILMVHNVTEEDTGIYECVLNEDRMSLKLSLKAKFLNKPRGPMGVAPALSGHLELNCEVSSASGVVVWRKDQTVVIEDQRTTIISKGTQRRLVIKNAKKSDEGHYSCETAEDKVTFQVKIKGKREKELRATLSQKATLSCEVADTKTEVKWYKDGKQIIASKTVSMETKGKSRLLVVDKMEKKDAGEYTCEARAEKLVFKIHVSDMGFKAKEVKATLSQKATLSCDVSDSKTEVKWYKDGKLLTSSKTVSMETKGKTRQLVIEKVEKKDAGEYTCEVGAEKLVYEIQVTGKEDIDLLSCLLSARLLEWLSVFSNQLSACTCCACYAQQVCLLKYVFLICLYITDDKAETYDSVQREVRAALSQKATLSCDVSDTKTEVKWYKDGKLLTSSKTVSMETKGKTRQLVIEKVEKKDAGEYTCEVGAEKLVFKIHVTEAHQAAFTNKDSIQKEVKATLSQKATLSCEVSDTKTEVKWYKDGKLLTSSKTVSMETKGKTRQLVIEKVEKKDAGEYTCEVGAEKLVFKIQVTEMKAAFSNKDFVQQGMKATLSQKATLSCELLDTKTEVKWYKYGKLLTSTKTVHMLSMSKACQLVIENHLYCLCPLMSVCKIWFGCWDCLTLNVMFLVLSCPSIIVPSETQAAFTNKDSVQKEVKATLSQKATLSCEVSDTKTEVKWYKDGKLLTSSKTVSMETKGKARQLVIEKVEKKDAGQYTCEVGAEKLVFKLQVTEAQAAFSNKDSVQKEVKATLSQKATLSCEVSDTKTEVKWYKDGKLLTSSKTVSMETKGKTRQLVIEKVEKKDAGEYTCEVGAEKLVFKIQVTGMEDMKAGCLLMFLLRLCRQRARLKIVLTTELTSESASVKWFRDGVELKEGTKYEMKREGHSRTLIVKSTEVKDSGTYSCHTDDDKLEFKVQVKHTPLKFVVPLQPVATELGVTLTLTCELNQASGDVLWRHNSREVKPGGRFCVSADSAKRVLTVTGMTKEDEGEYICECKDDKTSAKVSTNAPRLVNLTSKLSSIVAVEGKDVIFKCSVTPADVKVKWFRNNVPITAGPKYKIEHRATSHSLTITSVSQEDAGEISMAAEGKTCSATLQVQLEPVMFKKKLQNVTTVEDQKGVKLEVELSRPSKEVRWMKNSVVLQPGANMDIRVDGAKQTLIFKSVTTADRGYYSCETLDDKTQAKLTIEVVKGLLAEVKANEKETVTLEVELSQADVEGSWTRSGAKLKAGSNCRITALGKKHALTLSQLKMEDAGTIVFQAEGVKSSGKLIVAEPAAMISRPMEDVKAPEKEKATLECEVSRTNSEVKWFKGDTELKPGKNFGIHSQGRTRSLLIHKCSKEDEGTYVCRTSDDNTSAKLTSFYMLLWNCLVWLPCIDTVVIVTVELPVQFVMKLRDKLAMHTHRGFLECQMSRASAKVKWYKNKKETKPSKKHEISSKAIYRKLTINDVGSDDEDNYTCNAIVDKTSCKHVVEEQAISIVQELSAVEVTEPFSAFFEVEININSVKHPKWILNGVAMQDIVDLEMEKEGSMHHLTFKKAKASMTGPVQFSAGKSKSKSVAQVTVVEPIKDVTAKEKGSATLSSKFSTAPKEVSWFKGQTLLATSDKYSLKQDAVRAKLTIQKLTEEDTGEYRCQSTAAETKVTLTVECMFCISFGSPSIWRTLRWMRIVMQCSPVRSTQLLNDKVLFSNEVNTITQVGKMHTLTLKNLAPEERGTITFKVRECAVFLKSLDDVVGEVKGMITLTCEAFKPRVSPTWRKDGTVLTAGPKYEDACDYRCDLGTELSKSKVTVRDLSTGITKQLKSVEAMEGETCNFQCILSWESTDECAWTLNGQTVANGGCFQVSSTSCKHMLVIKNVTPADTGEVVFNIKNLNSKTTLAVEGQTSVPLQSVSVVSGEDAVFTCEVSQTSTTVQWAKDGKDIRKSEKYNISKEERVMKLTVRSVTVQDSGEYSCEVIGGATTKAKLPVHKFTKELKDSEAEEKGSVTLQCETAQPASKATWSKGGIELKAGGRCEMTQKETVLTLTIKQLEEKDSGTYTCDVGTAKMTAKVTVKGKTMAYICVFV</sequence>
<keyword evidence="4" id="KW-0963">Cytoplasm</keyword>
<feature type="domain" description="Ig-like" evidence="10">
    <location>
        <begin position="969"/>
        <end position="1040"/>
    </location>
</feature>
<dbReference type="PROSITE" id="PS50853">
    <property type="entry name" value="FN3"/>
    <property type="match status" value="1"/>
</dbReference>
<evidence type="ECO:0000256" key="2">
    <source>
        <dbReference type="ARBA" id="ARBA00004496"/>
    </source>
</evidence>
<dbReference type="Pfam" id="PF07679">
    <property type="entry name" value="I-set"/>
    <property type="match status" value="23"/>
</dbReference>
<keyword evidence="9" id="KW-0393">Immunoglobulin domain</keyword>
<feature type="domain" description="Ig-like" evidence="10">
    <location>
        <begin position="1378"/>
        <end position="1483"/>
    </location>
</feature>
<dbReference type="FunFam" id="2.60.40.10:FF:001084">
    <property type="entry name" value="obscurin-like isoform X3"/>
    <property type="match status" value="1"/>
</dbReference>
<keyword evidence="5" id="KW-0597">Phosphoprotein</keyword>
<feature type="domain" description="Ig-like" evidence="10">
    <location>
        <begin position="804"/>
        <end position="858"/>
    </location>
</feature>
<comment type="similarity">
    <text evidence="3">Belongs to the protein kinase superfamily. CAMK Ser/Thr protein kinase family.</text>
</comment>
<dbReference type="FunFam" id="2.60.40.10:FF:001066">
    <property type="entry name" value="Obscurin-like protein 1 isoform 3"/>
    <property type="match status" value="3"/>
</dbReference>
<dbReference type="FunFam" id="2.60.40.10:FF:000050">
    <property type="entry name" value="Titin isoform B"/>
    <property type="match status" value="1"/>
</dbReference>
<dbReference type="InterPro" id="IPR003598">
    <property type="entry name" value="Ig_sub2"/>
</dbReference>
<dbReference type="InterPro" id="IPR013783">
    <property type="entry name" value="Ig-like_fold"/>
</dbReference>
<dbReference type="SUPFAM" id="SSF48726">
    <property type="entry name" value="Immunoglobulin"/>
    <property type="match status" value="25"/>
</dbReference>
<feature type="domain" description="Ig-like" evidence="10">
    <location>
        <begin position="10"/>
        <end position="96"/>
    </location>
</feature>
<feature type="domain" description="Ig-like" evidence="10">
    <location>
        <begin position="2624"/>
        <end position="2709"/>
    </location>
</feature>
<keyword evidence="6" id="KW-0677">Repeat</keyword>
<reference evidence="12" key="3">
    <citation type="submission" date="2025-09" db="UniProtKB">
        <authorList>
            <consortium name="Ensembl"/>
        </authorList>
    </citation>
    <scope>IDENTIFICATION</scope>
</reference>
<dbReference type="InterPro" id="IPR007110">
    <property type="entry name" value="Ig-like_dom"/>
</dbReference>
<feature type="domain" description="Ig-like" evidence="10">
    <location>
        <begin position="863"/>
        <end position="955"/>
    </location>
</feature>
<evidence type="ECO:0000256" key="9">
    <source>
        <dbReference type="ARBA" id="ARBA00023319"/>
    </source>
</evidence>
<feature type="domain" description="Ig-like" evidence="10">
    <location>
        <begin position="1497"/>
        <end position="1556"/>
    </location>
</feature>
<dbReference type="Gene3D" id="2.60.40.10">
    <property type="entry name" value="Immunoglobulins"/>
    <property type="match status" value="28"/>
</dbReference>
<protein>
    <recommendedName>
        <fullName evidence="14">Obscurin</fullName>
    </recommendedName>
</protein>
<dbReference type="InterPro" id="IPR013098">
    <property type="entry name" value="Ig_I-set"/>
</dbReference>
<proteinExistence type="inferred from homology"/>
<dbReference type="FunFam" id="2.60.40.10:FF:000569">
    <property type="entry name" value="obscurin-like protein 1 isoform X2"/>
    <property type="match status" value="1"/>
</dbReference>
<evidence type="ECO:0000256" key="1">
    <source>
        <dbReference type="ARBA" id="ARBA00004123"/>
    </source>
</evidence>
<feature type="domain" description="Ig-like" evidence="10">
    <location>
        <begin position="2453"/>
        <end position="2537"/>
    </location>
</feature>